<dbReference type="EnsemblMetazoa" id="XM_050641365.1">
    <property type="protein sequence ID" value="XP_050497322.1"/>
    <property type="gene ID" value="LOC126878573"/>
</dbReference>
<organism evidence="4 5">
    <name type="scientific">Diabrotica virgifera virgifera</name>
    <name type="common">western corn rootworm</name>
    <dbReference type="NCBI Taxonomy" id="50390"/>
    <lineage>
        <taxon>Eukaryota</taxon>
        <taxon>Metazoa</taxon>
        <taxon>Ecdysozoa</taxon>
        <taxon>Arthropoda</taxon>
        <taxon>Hexapoda</taxon>
        <taxon>Insecta</taxon>
        <taxon>Pterygota</taxon>
        <taxon>Neoptera</taxon>
        <taxon>Endopterygota</taxon>
        <taxon>Coleoptera</taxon>
        <taxon>Polyphaga</taxon>
        <taxon>Cucujiformia</taxon>
        <taxon>Chrysomeloidea</taxon>
        <taxon>Chrysomelidae</taxon>
        <taxon>Galerucinae</taxon>
        <taxon>Diabroticina</taxon>
        <taxon>Diabroticites</taxon>
        <taxon>Diabrotica</taxon>
    </lineage>
</organism>
<protein>
    <recommendedName>
        <fullName evidence="3">PX domain-containing protein</fullName>
    </recommendedName>
</protein>
<dbReference type="RefSeq" id="XP_050497322.1">
    <property type="nucleotide sequence ID" value="XM_050641365.1"/>
</dbReference>
<dbReference type="RefSeq" id="XP_050497321.1">
    <property type="nucleotide sequence ID" value="XM_050641364.1"/>
</dbReference>
<evidence type="ECO:0000259" key="3">
    <source>
        <dbReference type="PROSITE" id="PS50195"/>
    </source>
</evidence>
<keyword evidence="2" id="KW-0677">Repeat</keyword>
<keyword evidence="1" id="KW-0433">Leucine-rich repeat</keyword>
<keyword evidence="5" id="KW-1185">Reference proteome</keyword>
<dbReference type="Pfam" id="PF13855">
    <property type="entry name" value="LRR_8"/>
    <property type="match status" value="1"/>
</dbReference>
<accession>A0ABM5JHA7</accession>
<feature type="domain" description="PX" evidence="3">
    <location>
        <begin position="5"/>
        <end position="125"/>
    </location>
</feature>
<dbReference type="Pfam" id="PF12799">
    <property type="entry name" value="LRR_4"/>
    <property type="match status" value="1"/>
</dbReference>
<dbReference type="InterPro" id="IPR025875">
    <property type="entry name" value="Leu-rich_rpt_4"/>
</dbReference>
<evidence type="ECO:0000313" key="4">
    <source>
        <dbReference type="EnsemblMetazoa" id="XP_050497322.1"/>
    </source>
</evidence>
<sequence>MACFWYNQRETSINIFSTKEVNNVIFYNITVTVGDFHWTVEHRYSEFYDLHNQLVIDHGVSKEILPSKKVIRNKCPIFIEARRKGLEEYLQKILIFLKRTMPKLFVDFLEFNLYDIFFLLQDLSTKLFKNSDTILTKPSVMTTLEPHALSQFLKKPLLDQTETRFDISPVVDTFSQLQNITICGDSKPFKQSNIVLNKLVFDLSSFKVVANLTLDNVCFESITSLGNVRETVKKLQVNNTKVTSISQVLQCDIIHKDNIEGSQKWSVLEELDLNKNNITEIDSTIRLAQKLETLNLNDNKISTLNNLSHLPNLSCLSLSNNLITLCTDLHTKVGNLRMLNLSQNNIYTCQGFSKLYSLETLDLSSNKIVNIEDIQFLGDLPCLENLILTGNNVATTIDYRAKVLEYFGDRAKHICLDNEKPIQAELDKVSILRALRIVKEGKTPDLKTNFTFELY</sequence>
<dbReference type="SUPFAM" id="SSF52075">
    <property type="entry name" value="Outer arm dynein light chain 1"/>
    <property type="match status" value="1"/>
</dbReference>
<dbReference type="SUPFAM" id="SSF64268">
    <property type="entry name" value="PX domain"/>
    <property type="match status" value="1"/>
</dbReference>
<dbReference type="SMART" id="SM00312">
    <property type="entry name" value="PX"/>
    <property type="match status" value="1"/>
</dbReference>
<dbReference type="InterPro" id="IPR001683">
    <property type="entry name" value="PX_dom"/>
</dbReference>
<dbReference type="PANTHER" id="PTHR15454">
    <property type="entry name" value="NISCHARIN RELATED"/>
    <property type="match status" value="1"/>
</dbReference>
<dbReference type="Gene3D" id="3.30.1520.10">
    <property type="entry name" value="Phox-like domain"/>
    <property type="match status" value="1"/>
</dbReference>
<dbReference type="InterPro" id="IPR001611">
    <property type="entry name" value="Leu-rich_rpt"/>
</dbReference>
<evidence type="ECO:0000313" key="5">
    <source>
        <dbReference type="Proteomes" id="UP001652700"/>
    </source>
</evidence>
<proteinExistence type="predicted"/>
<dbReference type="EnsemblMetazoa" id="XM_050641364.1">
    <property type="protein sequence ID" value="XP_050497321.1"/>
    <property type="gene ID" value="LOC126878573"/>
</dbReference>
<reference evidence="4" key="1">
    <citation type="submission" date="2025-05" db="UniProtKB">
        <authorList>
            <consortium name="EnsemblMetazoa"/>
        </authorList>
    </citation>
    <scope>IDENTIFICATION</scope>
</reference>
<evidence type="ECO:0000256" key="1">
    <source>
        <dbReference type="ARBA" id="ARBA00022614"/>
    </source>
</evidence>
<dbReference type="PROSITE" id="PS50195">
    <property type="entry name" value="PX"/>
    <property type="match status" value="1"/>
</dbReference>
<dbReference type="PROSITE" id="PS51450">
    <property type="entry name" value="LRR"/>
    <property type="match status" value="4"/>
</dbReference>
<dbReference type="Proteomes" id="UP001652700">
    <property type="component" value="Unplaced"/>
</dbReference>
<dbReference type="SMART" id="SM00369">
    <property type="entry name" value="LRR_TYP"/>
    <property type="match status" value="3"/>
</dbReference>
<dbReference type="InterPro" id="IPR003591">
    <property type="entry name" value="Leu-rich_rpt_typical-subtyp"/>
</dbReference>
<dbReference type="Gene3D" id="3.80.10.10">
    <property type="entry name" value="Ribonuclease Inhibitor"/>
    <property type="match status" value="2"/>
</dbReference>
<dbReference type="GeneID" id="126878573"/>
<evidence type="ECO:0000256" key="2">
    <source>
        <dbReference type="ARBA" id="ARBA00022737"/>
    </source>
</evidence>
<dbReference type="InterPro" id="IPR032675">
    <property type="entry name" value="LRR_dom_sf"/>
</dbReference>
<dbReference type="SMART" id="SM00365">
    <property type="entry name" value="LRR_SD22"/>
    <property type="match status" value="4"/>
</dbReference>
<name>A0ABM5JHA7_DIAVI</name>
<dbReference type="PRINTS" id="PR00019">
    <property type="entry name" value="LEURICHRPT"/>
</dbReference>
<dbReference type="Pfam" id="PF00787">
    <property type="entry name" value="PX"/>
    <property type="match status" value="1"/>
</dbReference>
<dbReference type="InterPro" id="IPR036871">
    <property type="entry name" value="PX_dom_sf"/>
</dbReference>
<dbReference type="PANTHER" id="PTHR15454:SF35">
    <property type="entry name" value="NISCHARIN"/>
    <property type="match status" value="1"/>
</dbReference>